<dbReference type="Pfam" id="PF13813">
    <property type="entry name" value="MBOAT_2"/>
    <property type="match status" value="1"/>
</dbReference>
<dbReference type="InterPro" id="IPR044851">
    <property type="entry name" value="Wax_synthase"/>
</dbReference>
<evidence type="ECO:0000256" key="4">
    <source>
        <dbReference type="ARBA" id="ARBA00022679"/>
    </source>
</evidence>
<evidence type="ECO:0000313" key="10">
    <source>
        <dbReference type="EMBL" id="KAF9792802.1"/>
    </source>
</evidence>
<name>A0A9P6HS75_9AGAM</name>
<keyword evidence="7 8" id="KW-0472">Membrane</keyword>
<comment type="pathway">
    <text evidence="2">Secondary metabolite biosynthesis.</text>
</comment>
<dbReference type="AlphaFoldDB" id="A0A9P6HS75"/>
<keyword evidence="5 8" id="KW-0812">Transmembrane</keyword>
<dbReference type="PANTHER" id="PTHR31595">
    <property type="entry name" value="LONG-CHAIN-ALCOHOL O-FATTY-ACYLTRANSFERASE 3-RELATED"/>
    <property type="match status" value="1"/>
</dbReference>
<protein>
    <submittedName>
        <fullName evidence="10">Membrane bound O-acyl transferase family-domain-containing protein</fullName>
    </submittedName>
</protein>
<feature type="domain" description="Wax synthase" evidence="9">
    <location>
        <begin position="239"/>
        <end position="328"/>
    </location>
</feature>
<comment type="caution">
    <text evidence="10">The sequence shown here is derived from an EMBL/GenBank/DDBJ whole genome shotgun (WGS) entry which is preliminary data.</text>
</comment>
<sequence length="399" mass="44034">MKRLPFAFYNLVQIAFLFVHYPTTRRFPRILSFACLLALLVYCHAEYSLHSPGEDYVLGCSNGILLLAAAHMTFICPDFPNGLQWTGPTTREGSDPGRLPFAQKLSWMVELASDARRIGSSRRGGAVNDIGAAVGVDKRDAANSSARHRFVISRVMLSVLCLAMFQLTLLYRLRSPSFNGALHDGGAHDGRFIRARSSLLARFLDVVLWAAGTVSEMCFLQTAAAALAVGVGASEAEEWPPMFGSPIRAYTVRRFWSKTWHQILRVPLESSGAHVARDGLKLEKGTAVFMIVQSMTAFFLSALVHTGGDYAIHRSFRMSGPTFRFFLLQPVAFLIEAIAIRGARSSSGLVPGWVWRAMGYLWVGVWFSWCAPPWLDAISAGGGNVRTKLIPLKLFEKLA</sequence>
<evidence type="ECO:0000259" key="9">
    <source>
        <dbReference type="Pfam" id="PF13813"/>
    </source>
</evidence>
<organism evidence="10 11">
    <name type="scientific">Thelephora terrestris</name>
    <dbReference type="NCBI Taxonomy" id="56493"/>
    <lineage>
        <taxon>Eukaryota</taxon>
        <taxon>Fungi</taxon>
        <taxon>Dikarya</taxon>
        <taxon>Basidiomycota</taxon>
        <taxon>Agaricomycotina</taxon>
        <taxon>Agaricomycetes</taxon>
        <taxon>Thelephorales</taxon>
        <taxon>Thelephoraceae</taxon>
        <taxon>Thelephora</taxon>
    </lineage>
</organism>
<keyword evidence="6 8" id="KW-1133">Transmembrane helix</keyword>
<dbReference type="GO" id="GO:0008374">
    <property type="term" value="F:O-acyltransferase activity"/>
    <property type="evidence" value="ECO:0007669"/>
    <property type="project" value="InterPro"/>
</dbReference>
<comment type="similarity">
    <text evidence="3">Belongs to the wax synthase family.</text>
</comment>
<reference evidence="10" key="1">
    <citation type="journal article" date="2020" name="Nat. Commun.">
        <title>Large-scale genome sequencing of mycorrhizal fungi provides insights into the early evolution of symbiotic traits.</title>
        <authorList>
            <person name="Miyauchi S."/>
            <person name="Kiss E."/>
            <person name="Kuo A."/>
            <person name="Drula E."/>
            <person name="Kohler A."/>
            <person name="Sanchez-Garcia M."/>
            <person name="Morin E."/>
            <person name="Andreopoulos B."/>
            <person name="Barry K.W."/>
            <person name="Bonito G."/>
            <person name="Buee M."/>
            <person name="Carver A."/>
            <person name="Chen C."/>
            <person name="Cichocki N."/>
            <person name="Clum A."/>
            <person name="Culley D."/>
            <person name="Crous P.W."/>
            <person name="Fauchery L."/>
            <person name="Girlanda M."/>
            <person name="Hayes R.D."/>
            <person name="Keri Z."/>
            <person name="LaButti K."/>
            <person name="Lipzen A."/>
            <person name="Lombard V."/>
            <person name="Magnuson J."/>
            <person name="Maillard F."/>
            <person name="Murat C."/>
            <person name="Nolan M."/>
            <person name="Ohm R.A."/>
            <person name="Pangilinan J."/>
            <person name="Pereira M.F."/>
            <person name="Perotto S."/>
            <person name="Peter M."/>
            <person name="Pfister S."/>
            <person name="Riley R."/>
            <person name="Sitrit Y."/>
            <person name="Stielow J.B."/>
            <person name="Szollosi G."/>
            <person name="Zifcakova L."/>
            <person name="Stursova M."/>
            <person name="Spatafora J.W."/>
            <person name="Tedersoo L."/>
            <person name="Vaario L.M."/>
            <person name="Yamada A."/>
            <person name="Yan M."/>
            <person name="Wang P."/>
            <person name="Xu J."/>
            <person name="Bruns T."/>
            <person name="Baldrian P."/>
            <person name="Vilgalys R."/>
            <person name="Dunand C."/>
            <person name="Henrissat B."/>
            <person name="Grigoriev I.V."/>
            <person name="Hibbett D."/>
            <person name="Nagy L.G."/>
            <person name="Martin F.M."/>
        </authorList>
    </citation>
    <scope>NUCLEOTIDE SEQUENCE</scope>
    <source>
        <strain evidence="10">UH-Tt-Lm1</strain>
    </source>
</reference>
<evidence type="ECO:0000256" key="2">
    <source>
        <dbReference type="ARBA" id="ARBA00005179"/>
    </source>
</evidence>
<dbReference type="GO" id="GO:0016020">
    <property type="term" value="C:membrane"/>
    <property type="evidence" value="ECO:0007669"/>
    <property type="project" value="UniProtKB-SubCell"/>
</dbReference>
<comment type="subcellular location">
    <subcellularLocation>
        <location evidence="1">Membrane</location>
        <topology evidence="1">Multi-pass membrane protein</topology>
    </subcellularLocation>
</comment>
<feature type="transmembrane region" description="Helical" evidence="8">
    <location>
        <begin position="6"/>
        <end position="23"/>
    </location>
</feature>
<evidence type="ECO:0000256" key="1">
    <source>
        <dbReference type="ARBA" id="ARBA00004141"/>
    </source>
</evidence>
<reference evidence="10" key="2">
    <citation type="submission" date="2020-11" db="EMBL/GenBank/DDBJ databases">
        <authorList>
            <consortium name="DOE Joint Genome Institute"/>
            <person name="Kuo A."/>
            <person name="Miyauchi S."/>
            <person name="Kiss E."/>
            <person name="Drula E."/>
            <person name="Kohler A."/>
            <person name="Sanchez-Garcia M."/>
            <person name="Andreopoulos B."/>
            <person name="Barry K.W."/>
            <person name="Bonito G."/>
            <person name="Buee M."/>
            <person name="Carver A."/>
            <person name="Chen C."/>
            <person name="Cichocki N."/>
            <person name="Clum A."/>
            <person name="Culley D."/>
            <person name="Crous P.W."/>
            <person name="Fauchery L."/>
            <person name="Girlanda M."/>
            <person name="Hayes R."/>
            <person name="Keri Z."/>
            <person name="Labutti K."/>
            <person name="Lipzen A."/>
            <person name="Lombard V."/>
            <person name="Magnuson J."/>
            <person name="Maillard F."/>
            <person name="Morin E."/>
            <person name="Murat C."/>
            <person name="Nolan M."/>
            <person name="Ohm R."/>
            <person name="Pangilinan J."/>
            <person name="Pereira M."/>
            <person name="Perotto S."/>
            <person name="Peter M."/>
            <person name="Riley R."/>
            <person name="Sitrit Y."/>
            <person name="Stielow B."/>
            <person name="Szollosi G."/>
            <person name="Zifcakova L."/>
            <person name="Stursova M."/>
            <person name="Spatafora J.W."/>
            <person name="Tedersoo L."/>
            <person name="Vaario L.-M."/>
            <person name="Yamada A."/>
            <person name="Yan M."/>
            <person name="Wang P."/>
            <person name="Xu J."/>
            <person name="Bruns T."/>
            <person name="Baldrian P."/>
            <person name="Vilgalys R."/>
            <person name="Henrissat B."/>
            <person name="Grigoriev I.V."/>
            <person name="Hibbett D."/>
            <person name="Nagy L.G."/>
            <person name="Martin F.M."/>
        </authorList>
    </citation>
    <scope>NUCLEOTIDE SEQUENCE</scope>
    <source>
        <strain evidence="10">UH-Tt-Lm1</strain>
    </source>
</reference>
<evidence type="ECO:0000313" key="11">
    <source>
        <dbReference type="Proteomes" id="UP000736335"/>
    </source>
</evidence>
<accession>A0A9P6HS75</accession>
<evidence type="ECO:0000256" key="7">
    <source>
        <dbReference type="ARBA" id="ARBA00023136"/>
    </source>
</evidence>
<keyword evidence="11" id="KW-1185">Reference proteome</keyword>
<dbReference type="EMBL" id="WIUZ02000001">
    <property type="protein sequence ID" value="KAF9792802.1"/>
    <property type="molecule type" value="Genomic_DNA"/>
</dbReference>
<gene>
    <name evidence="10" type="ORF">BJ322DRAFT_77593</name>
</gene>
<dbReference type="GO" id="GO:0006629">
    <property type="term" value="P:lipid metabolic process"/>
    <property type="evidence" value="ECO:0007669"/>
    <property type="project" value="InterPro"/>
</dbReference>
<evidence type="ECO:0000256" key="8">
    <source>
        <dbReference type="SAM" id="Phobius"/>
    </source>
</evidence>
<evidence type="ECO:0000256" key="5">
    <source>
        <dbReference type="ARBA" id="ARBA00022692"/>
    </source>
</evidence>
<keyword evidence="4 10" id="KW-0808">Transferase</keyword>
<dbReference type="PANTHER" id="PTHR31595:SF57">
    <property type="entry name" value="OS04G0481900 PROTEIN"/>
    <property type="match status" value="1"/>
</dbReference>
<dbReference type="OrthoDB" id="1077582at2759"/>
<proteinExistence type="inferred from homology"/>
<dbReference type="Proteomes" id="UP000736335">
    <property type="component" value="Unassembled WGS sequence"/>
</dbReference>
<dbReference type="InterPro" id="IPR032805">
    <property type="entry name" value="Wax_synthase_dom"/>
</dbReference>
<evidence type="ECO:0000256" key="3">
    <source>
        <dbReference type="ARBA" id="ARBA00007282"/>
    </source>
</evidence>
<evidence type="ECO:0000256" key="6">
    <source>
        <dbReference type="ARBA" id="ARBA00022989"/>
    </source>
</evidence>